<organism evidence="18 19">
    <name type="scientific">Alcaligenes faecalis</name>
    <dbReference type="NCBI Taxonomy" id="511"/>
    <lineage>
        <taxon>Bacteria</taxon>
        <taxon>Pseudomonadati</taxon>
        <taxon>Pseudomonadota</taxon>
        <taxon>Betaproteobacteria</taxon>
        <taxon>Burkholderiales</taxon>
        <taxon>Alcaligenaceae</taxon>
        <taxon>Alcaligenes</taxon>
    </lineage>
</organism>
<dbReference type="FunFam" id="2.170.130.10:FF:000010">
    <property type="entry name" value="Ferripyoverdine receptor"/>
    <property type="match status" value="1"/>
</dbReference>
<evidence type="ECO:0000256" key="6">
    <source>
        <dbReference type="ARBA" id="ARBA00022692"/>
    </source>
</evidence>
<evidence type="ECO:0000313" key="19">
    <source>
        <dbReference type="Proteomes" id="UP000830925"/>
    </source>
</evidence>
<evidence type="ECO:0000256" key="9">
    <source>
        <dbReference type="ARBA" id="ARBA00023065"/>
    </source>
</evidence>
<dbReference type="GO" id="GO:0009279">
    <property type="term" value="C:cell outer membrane"/>
    <property type="evidence" value="ECO:0007669"/>
    <property type="project" value="UniProtKB-SubCell"/>
</dbReference>
<keyword evidence="7" id="KW-0732">Signal</keyword>
<dbReference type="Pfam" id="PF07715">
    <property type="entry name" value="Plug"/>
    <property type="match status" value="1"/>
</dbReference>
<evidence type="ECO:0000313" key="18">
    <source>
        <dbReference type="EMBL" id="UPL21373.1"/>
    </source>
</evidence>
<evidence type="ECO:0000256" key="5">
    <source>
        <dbReference type="ARBA" id="ARBA00022496"/>
    </source>
</evidence>
<dbReference type="RefSeq" id="WP_247966185.1">
    <property type="nucleotide sequence ID" value="NZ_CP095873.1"/>
</dbReference>
<feature type="region of interest" description="Disordered" evidence="16">
    <location>
        <begin position="144"/>
        <end position="180"/>
    </location>
</feature>
<keyword evidence="6 14" id="KW-0812">Transmembrane</keyword>
<evidence type="ECO:0000256" key="12">
    <source>
        <dbReference type="ARBA" id="ARBA00023170"/>
    </source>
</evidence>
<dbReference type="PROSITE" id="PS52016">
    <property type="entry name" value="TONB_DEPENDENT_REC_3"/>
    <property type="match status" value="1"/>
</dbReference>
<dbReference type="SUPFAM" id="SSF56935">
    <property type="entry name" value="Porins"/>
    <property type="match status" value="1"/>
</dbReference>
<evidence type="ECO:0000256" key="7">
    <source>
        <dbReference type="ARBA" id="ARBA00022729"/>
    </source>
</evidence>
<evidence type="ECO:0000256" key="3">
    <source>
        <dbReference type="ARBA" id="ARBA00022448"/>
    </source>
</evidence>
<dbReference type="InterPro" id="IPR036942">
    <property type="entry name" value="Beta-barrel_TonB_sf"/>
</dbReference>
<gene>
    <name evidence="18" type="ORF">MXF72_18625</name>
</gene>
<dbReference type="NCBIfam" id="TIGR01783">
    <property type="entry name" value="TonB-siderophor"/>
    <property type="match status" value="1"/>
</dbReference>
<dbReference type="EMBL" id="CP095873">
    <property type="protein sequence ID" value="UPL21373.1"/>
    <property type="molecule type" value="Genomic_DNA"/>
</dbReference>
<feature type="domain" description="Secretin/TonB short N-terminal" evidence="17">
    <location>
        <begin position="87"/>
        <end position="138"/>
    </location>
</feature>
<reference evidence="18" key="1">
    <citation type="submission" date="2022-04" db="EMBL/GenBank/DDBJ databases">
        <title>Genomic mining of Alcaligenes faecalis D334 producing ectoin and derivatives.</title>
        <authorList>
            <person name="Doan V.T."/>
            <person name="Quach N.T."/>
            <person name="Vu T.-H.-N."/>
            <person name="Phi Q.-T."/>
        </authorList>
    </citation>
    <scope>NUCLEOTIDE SEQUENCE</scope>
    <source>
        <strain evidence="18">D334</strain>
    </source>
</reference>
<dbReference type="InterPro" id="IPR011662">
    <property type="entry name" value="Secretin/TonB_short_N"/>
</dbReference>
<dbReference type="Gene3D" id="3.55.50.30">
    <property type="match status" value="1"/>
</dbReference>
<keyword evidence="10 15" id="KW-0798">TonB box</keyword>
<sequence length="845" mass="91542">MPGYSQPVARGANSFGAMHFFRPGFKLSPLACVLQLALASGALSLASWHPQAHAQTINSASAKQQSYSIPAGPLSTALARFASVSGVLVAGAGELARDRNSPGVSGTFSPQAALDALLAGTGLTAVANSDGSYHLRQVPEAPAGDVTQLSTVTVRGRLDPRTEGTGSYTNASASSATRMNLTARETPQSVSVITRQRLDDQGLLTLNDALKQATGVKVQEGEVLGTTYQIRGFSLDTAQLDGVPVSLGAGGSEAAADMAIYDRVEVVRGAAGLLQGAGNPGGTLNLVRKQPTREFAASGSAMVGSWNSYRVEADVSSPLNHSGDLRGRVVAVHDDRDSFVDHVKERKEVLYGVLQYDFTPSITATVGVDHQRTKGTPNGTGVVFFDDGGDLELPRSTYLGADWNHRATRSTTVFGDLTWEMDNGWQTKLSANRQHYDVDTVFLSASGAGVDRNTHQGPLLNYARASSLNRTQTSLDLYASGPFSLLGRKHELVVGANMRRNPTETDQVPLREYASIRPDVFNWDPTSLPPPNIGPYESRTATTTKQSGIYTAARLSLADPLTLIVGGRWSWWDYSSDSTNLLTGANTASSSYKVSGEFTPYAGLIFDLNDNYSLYASYTDVFRPQNAIDRNGSLLKPIVGANYEAGIKGEFQDGRVQASLAAFRIEETHRAQTDLDGPKPCPYTTSDYCSIASGKVRSEGIEAELTGELAPGWNLTAGYTYNTTKYVKDAANQGKPFNTRTPEHMFKLFTSYRLPGSLRQWTVGGGFTWQTKFLYENTAGTIRIEQNPYAVADLMVRYDFTPKVSATLNLNNVFDKKYYRYIAHERAYNYYGDPRNVMLTLRAQY</sequence>
<keyword evidence="4 14" id="KW-1134">Transmembrane beta strand</keyword>
<evidence type="ECO:0000256" key="14">
    <source>
        <dbReference type="PROSITE-ProRule" id="PRU01360"/>
    </source>
</evidence>
<dbReference type="Pfam" id="PF00593">
    <property type="entry name" value="TonB_dep_Rec_b-barrel"/>
    <property type="match status" value="1"/>
</dbReference>
<proteinExistence type="inferred from homology"/>
<name>A0AAE9H9J8_ALCFA</name>
<evidence type="ECO:0000256" key="16">
    <source>
        <dbReference type="SAM" id="MobiDB-lite"/>
    </source>
</evidence>
<evidence type="ECO:0000256" key="8">
    <source>
        <dbReference type="ARBA" id="ARBA00023004"/>
    </source>
</evidence>
<evidence type="ECO:0000256" key="1">
    <source>
        <dbReference type="ARBA" id="ARBA00004571"/>
    </source>
</evidence>
<dbReference type="Gene3D" id="2.170.130.10">
    <property type="entry name" value="TonB-dependent receptor, plug domain"/>
    <property type="match status" value="1"/>
</dbReference>
<keyword evidence="8" id="KW-0408">Iron</keyword>
<evidence type="ECO:0000256" key="15">
    <source>
        <dbReference type="RuleBase" id="RU003357"/>
    </source>
</evidence>
<protein>
    <submittedName>
        <fullName evidence="18">TonB-dependent siderophore receptor</fullName>
    </submittedName>
</protein>
<keyword evidence="9" id="KW-0406">Ion transport</keyword>
<dbReference type="GO" id="GO:0038023">
    <property type="term" value="F:signaling receptor activity"/>
    <property type="evidence" value="ECO:0007669"/>
    <property type="project" value="InterPro"/>
</dbReference>
<keyword evidence="13 14" id="KW-0998">Cell outer membrane</keyword>
<dbReference type="AlphaFoldDB" id="A0AAE9H9J8"/>
<keyword evidence="11 14" id="KW-0472">Membrane</keyword>
<dbReference type="InterPro" id="IPR000531">
    <property type="entry name" value="Beta-barrel_TonB"/>
</dbReference>
<dbReference type="GO" id="GO:0015344">
    <property type="term" value="F:siderophore uptake transmembrane transporter activity"/>
    <property type="evidence" value="ECO:0007669"/>
    <property type="project" value="TreeGrafter"/>
</dbReference>
<dbReference type="PANTHER" id="PTHR32552:SF74">
    <property type="entry name" value="HYDROXAMATE SIDEROPHORE RECEPTOR FHUE"/>
    <property type="match status" value="1"/>
</dbReference>
<keyword evidence="3 14" id="KW-0813">Transport</keyword>
<dbReference type="PANTHER" id="PTHR32552">
    <property type="entry name" value="FERRICHROME IRON RECEPTOR-RELATED"/>
    <property type="match status" value="1"/>
</dbReference>
<evidence type="ECO:0000256" key="10">
    <source>
        <dbReference type="ARBA" id="ARBA00023077"/>
    </source>
</evidence>
<dbReference type="GO" id="GO:0015891">
    <property type="term" value="P:siderophore transport"/>
    <property type="evidence" value="ECO:0007669"/>
    <property type="project" value="InterPro"/>
</dbReference>
<comment type="similarity">
    <text evidence="2 14 15">Belongs to the TonB-dependent receptor family.</text>
</comment>
<dbReference type="Gene3D" id="2.40.170.20">
    <property type="entry name" value="TonB-dependent receptor, beta-barrel domain"/>
    <property type="match status" value="1"/>
</dbReference>
<evidence type="ECO:0000256" key="13">
    <source>
        <dbReference type="ARBA" id="ARBA00023237"/>
    </source>
</evidence>
<evidence type="ECO:0000256" key="2">
    <source>
        <dbReference type="ARBA" id="ARBA00009810"/>
    </source>
</evidence>
<dbReference type="CDD" id="cd01347">
    <property type="entry name" value="ligand_gated_channel"/>
    <property type="match status" value="1"/>
</dbReference>
<dbReference type="InterPro" id="IPR012910">
    <property type="entry name" value="Plug_dom"/>
</dbReference>
<dbReference type="InterPro" id="IPR010105">
    <property type="entry name" value="TonB_sidphr_rcpt"/>
</dbReference>
<comment type="subcellular location">
    <subcellularLocation>
        <location evidence="1 14">Cell outer membrane</location>
        <topology evidence="1 14">Multi-pass membrane protein</topology>
    </subcellularLocation>
</comment>
<dbReference type="InterPro" id="IPR039426">
    <property type="entry name" value="TonB-dep_rcpt-like"/>
</dbReference>
<keyword evidence="5" id="KW-0410">Iron transport</keyword>
<dbReference type="InterPro" id="IPR037066">
    <property type="entry name" value="Plug_dom_sf"/>
</dbReference>
<dbReference type="SMART" id="SM00965">
    <property type="entry name" value="STN"/>
    <property type="match status" value="1"/>
</dbReference>
<accession>A0AAE9H9J8</accession>
<evidence type="ECO:0000256" key="4">
    <source>
        <dbReference type="ARBA" id="ARBA00022452"/>
    </source>
</evidence>
<evidence type="ECO:0000256" key="11">
    <source>
        <dbReference type="ARBA" id="ARBA00023136"/>
    </source>
</evidence>
<dbReference type="Proteomes" id="UP000830925">
    <property type="component" value="Chromosome"/>
</dbReference>
<evidence type="ECO:0000259" key="17">
    <source>
        <dbReference type="SMART" id="SM00965"/>
    </source>
</evidence>
<keyword evidence="12 18" id="KW-0675">Receptor</keyword>
<feature type="compositionally biased region" description="Polar residues" evidence="16">
    <location>
        <begin position="164"/>
        <end position="180"/>
    </location>
</feature>